<proteinExistence type="predicted"/>
<sequence>MDGLILLRPWWLLALLPLAGLVLMRLARSPDAGGWEGVMPREMLRAMQALGHLGGRQPLWMRLLVPLALAVLICGLAGPALPRTDAPVLAQADAVVLAVDLSPSVAQGAGLDQAKIAAAGLAQGLSGRPVGLILYGGEAFTASAPTLDIATLQTQIGVLDADTMPGKGSRPAAAIGMATQMLAGLPRADLVLISDGGGVDSQALAEADRLAGQGVRISALRLDGRAADAPPPPAPDTLDRLLRGGEAASWDQSDRLAARLMRSGGSVRDPVLQALQYRDLGPWLAMLALPALLVMLRRLE</sequence>
<reference evidence="4" key="1">
    <citation type="journal article" date="2019" name="Int. J. Syst. Evol. Microbiol.">
        <title>The Global Catalogue of Microorganisms (GCM) 10K type strain sequencing project: providing services to taxonomists for standard genome sequencing and annotation.</title>
        <authorList>
            <consortium name="The Broad Institute Genomics Platform"/>
            <consortium name="The Broad Institute Genome Sequencing Center for Infectious Disease"/>
            <person name="Wu L."/>
            <person name="Ma J."/>
        </authorList>
    </citation>
    <scope>NUCLEOTIDE SEQUENCE [LARGE SCALE GENOMIC DNA]</scope>
    <source>
        <strain evidence="4">CGMCC 1.15419</strain>
    </source>
</reference>
<keyword evidence="1" id="KW-0472">Membrane</keyword>
<protein>
    <recommendedName>
        <fullName evidence="2">VWFA domain-containing protein</fullName>
    </recommendedName>
</protein>
<dbReference type="EMBL" id="BMIV01000001">
    <property type="protein sequence ID" value="GGF54829.1"/>
    <property type="molecule type" value="Genomic_DNA"/>
</dbReference>
<dbReference type="InterPro" id="IPR002035">
    <property type="entry name" value="VWF_A"/>
</dbReference>
<feature type="domain" description="VWFA" evidence="2">
    <location>
        <begin position="91"/>
        <end position="261"/>
    </location>
</feature>
<accession>A0ABQ1VD50</accession>
<keyword evidence="1" id="KW-1133">Transmembrane helix</keyword>
<keyword evidence="1" id="KW-0812">Transmembrane</keyword>
<evidence type="ECO:0000313" key="3">
    <source>
        <dbReference type="EMBL" id="GGF54829.1"/>
    </source>
</evidence>
<dbReference type="Proteomes" id="UP000640509">
    <property type="component" value="Unassembled WGS sequence"/>
</dbReference>
<dbReference type="InterPro" id="IPR036465">
    <property type="entry name" value="vWFA_dom_sf"/>
</dbReference>
<dbReference type="RefSeq" id="WP_188713779.1">
    <property type="nucleotide sequence ID" value="NZ_BMIV01000001.1"/>
</dbReference>
<dbReference type="Gene3D" id="3.40.50.410">
    <property type="entry name" value="von Willebrand factor, type A domain"/>
    <property type="match status" value="1"/>
</dbReference>
<comment type="caution">
    <text evidence="3">The sequence shown here is derived from an EMBL/GenBank/DDBJ whole genome shotgun (WGS) entry which is preliminary data.</text>
</comment>
<feature type="transmembrane region" description="Helical" evidence="1">
    <location>
        <begin position="59"/>
        <end position="81"/>
    </location>
</feature>
<name>A0ABQ1VD50_9RHOB</name>
<keyword evidence="4" id="KW-1185">Reference proteome</keyword>
<dbReference type="Pfam" id="PF13519">
    <property type="entry name" value="VWA_2"/>
    <property type="match status" value="1"/>
</dbReference>
<gene>
    <name evidence="3" type="ORF">GCM10011402_03520</name>
</gene>
<dbReference type="SUPFAM" id="SSF53300">
    <property type="entry name" value="vWA-like"/>
    <property type="match status" value="1"/>
</dbReference>
<evidence type="ECO:0000313" key="4">
    <source>
        <dbReference type="Proteomes" id="UP000640509"/>
    </source>
</evidence>
<evidence type="ECO:0000256" key="1">
    <source>
        <dbReference type="SAM" id="Phobius"/>
    </source>
</evidence>
<evidence type="ECO:0000259" key="2">
    <source>
        <dbReference type="SMART" id="SM00327"/>
    </source>
</evidence>
<dbReference type="SMART" id="SM00327">
    <property type="entry name" value="VWA"/>
    <property type="match status" value="1"/>
</dbReference>
<organism evidence="3 4">
    <name type="scientific">Paracoccus acridae</name>
    <dbReference type="NCBI Taxonomy" id="1795310"/>
    <lineage>
        <taxon>Bacteria</taxon>
        <taxon>Pseudomonadati</taxon>
        <taxon>Pseudomonadota</taxon>
        <taxon>Alphaproteobacteria</taxon>
        <taxon>Rhodobacterales</taxon>
        <taxon>Paracoccaceae</taxon>
        <taxon>Paracoccus</taxon>
    </lineage>
</organism>